<reference evidence="1 2" key="1">
    <citation type="submission" date="2015-06" db="EMBL/GenBank/DDBJ databases">
        <title>Genome sequence of Pseudoalteromonas peptidolytica.</title>
        <authorList>
            <person name="Xie B.-B."/>
            <person name="Rong J.-C."/>
            <person name="Qin Q.-L."/>
            <person name="Zhang Y.-Z."/>
        </authorList>
    </citation>
    <scope>NUCLEOTIDE SEQUENCE [LARGE SCALE GENOMIC DNA]</scope>
    <source>
        <strain evidence="1 2">F12-50-A1</strain>
    </source>
</reference>
<protein>
    <submittedName>
        <fullName evidence="1">Uncharacterized protein</fullName>
    </submittedName>
</protein>
<dbReference type="AlphaFoldDB" id="A0A8I0MRX1"/>
<dbReference type="EMBL" id="AQHF01000017">
    <property type="protein sequence ID" value="MBE0344664.1"/>
    <property type="molecule type" value="Genomic_DNA"/>
</dbReference>
<proteinExistence type="predicted"/>
<gene>
    <name evidence="1" type="ORF">PPEP_a6001</name>
</gene>
<keyword evidence="2" id="KW-1185">Reference proteome</keyword>
<dbReference type="Proteomes" id="UP000660708">
    <property type="component" value="Unassembled WGS sequence"/>
</dbReference>
<accession>A0A8I0MRX1</accession>
<name>A0A8I0MRX1_9GAMM</name>
<evidence type="ECO:0000313" key="2">
    <source>
        <dbReference type="Proteomes" id="UP000660708"/>
    </source>
</evidence>
<organism evidence="1 2">
    <name type="scientific">Pseudoalteromonas peptidolytica F12-50-A1</name>
    <dbReference type="NCBI Taxonomy" id="1315280"/>
    <lineage>
        <taxon>Bacteria</taxon>
        <taxon>Pseudomonadati</taxon>
        <taxon>Pseudomonadota</taxon>
        <taxon>Gammaproteobacteria</taxon>
        <taxon>Alteromonadales</taxon>
        <taxon>Pseudoalteromonadaceae</taxon>
        <taxon>Pseudoalteromonas</taxon>
    </lineage>
</organism>
<evidence type="ECO:0000313" key="1">
    <source>
        <dbReference type="EMBL" id="MBE0344664.1"/>
    </source>
</evidence>
<sequence length="31" mass="3612">MFFGILGKMNLAPKVMANANFQPSNYFIKRY</sequence>
<comment type="caution">
    <text evidence="1">The sequence shown here is derived from an EMBL/GenBank/DDBJ whole genome shotgun (WGS) entry which is preliminary data.</text>
</comment>